<evidence type="ECO:0000313" key="2">
    <source>
        <dbReference type="Proteomes" id="UP000821865"/>
    </source>
</evidence>
<proteinExistence type="predicted"/>
<name>A0ACB8C250_DERSI</name>
<protein>
    <submittedName>
        <fullName evidence="1">Uncharacterized protein</fullName>
    </submittedName>
</protein>
<keyword evidence="2" id="KW-1185">Reference proteome</keyword>
<dbReference type="Proteomes" id="UP000821865">
    <property type="component" value="Chromosome 9"/>
</dbReference>
<organism evidence="1 2">
    <name type="scientific">Dermacentor silvarum</name>
    <name type="common">Tick</name>
    <dbReference type="NCBI Taxonomy" id="543639"/>
    <lineage>
        <taxon>Eukaryota</taxon>
        <taxon>Metazoa</taxon>
        <taxon>Ecdysozoa</taxon>
        <taxon>Arthropoda</taxon>
        <taxon>Chelicerata</taxon>
        <taxon>Arachnida</taxon>
        <taxon>Acari</taxon>
        <taxon>Parasitiformes</taxon>
        <taxon>Ixodida</taxon>
        <taxon>Ixodoidea</taxon>
        <taxon>Ixodidae</taxon>
        <taxon>Rhipicephalinae</taxon>
        <taxon>Dermacentor</taxon>
    </lineage>
</organism>
<gene>
    <name evidence="1" type="ORF">HPB49_004673</name>
</gene>
<evidence type="ECO:0000313" key="1">
    <source>
        <dbReference type="EMBL" id="KAH7932901.1"/>
    </source>
</evidence>
<dbReference type="EMBL" id="CM023478">
    <property type="protein sequence ID" value="KAH7932901.1"/>
    <property type="molecule type" value="Genomic_DNA"/>
</dbReference>
<accession>A0ACB8C250</accession>
<sequence length="139" mass="15498">MELSRTLDINGFSNGPLKQLARLLTSSPIRDVAGPVVPVDCVPIDLHTTTVTLDRKTGVSCLRKQFSIMQASAVTIRKLQDGTYSEVVYDYHKHHPRKLVYVDLSQATILDGLDTQKKTSPSTTEEKTRIRPCPTNFVD</sequence>
<comment type="caution">
    <text evidence="1">The sequence shown here is derived from an EMBL/GenBank/DDBJ whole genome shotgun (WGS) entry which is preliminary data.</text>
</comment>
<reference evidence="1" key="1">
    <citation type="submission" date="2020-05" db="EMBL/GenBank/DDBJ databases">
        <title>Large-scale comparative analyses of tick genomes elucidate their genetic diversity and vector capacities.</title>
        <authorList>
            <person name="Jia N."/>
            <person name="Wang J."/>
            <person name="Shi W."/>
            <person name="Du L."/>
            <person name="Sun Y."/>
            <person name="Zhan W."/>
            <person name="Jiang J."/>
            <person name="Wang Q."/>
            <person name="Zhang B."/>
            <person name="Ji P."/>
            <person name="Sakyi L.B."/>
            <person name="Cui X."/>
            <person name="Yuan T."/>
            <person name="Jiang B."/>
            <person name="Yang W."/>
            <person name="Lam T.T.-Y."/>
            <person name="Chang Q."/>
            <person name="Ding S."/>
            <person name="Wang X."/>
            <person name="Zhu J."/>
            <person name="Ruan X."/>
            <person name="Zhao L."/>
            <person name="Wei J."/>
            <person name="Que T."/>
            <person name="Du C."/>
            <person name="Cheng J."/>
            <person name="Dai P."/>
            <person name="Han X."/>
            <person name="Huang E."/>
            <person name="Gao Y."/>
            <person name="Liu J."/>
            <person name="Shao H."/>
            <person name="Ye R."/>
            <person name="Li L."/>
            <person name="Wei W."/>
            <person name="Wang X."/>
            <person name="Wang C."/>
            <person name="Yang T."/>
            <person name="Huo Q."/>
            <person name="Li W."/>
            <person name="Guo W."/>
            <person name="Chen H."/>
            <person name="Zhou L."/>
            <person name="Ni X."/>
            <person name="Tian J."/>
            <person name="Zhou Y."/>
            <person name="Sheng Y."/>
            <person name="Liu T."/>
            <person name="Pan Y."/>
            <person name="Xia L."/>
            <person name="Li J."/>
            <person name="Zhao F."/>
            <person name="Cao W."/>
        </authorList>
    </citation>
    <scope>NUCLEOTIDE SEQUENCE</scope>
    <source>
        <strain evidence="1">Dsil-2018</strain>
    </source>
</reference>